<reference evidence="1" key="1">
    <citation type="submission" date="2023-10" db="EMBL/GenBank/DDBJ databases">
        <title>Genome assembly of Pristionchus species.</title>
        <authorList>
            <person name="Yoshida K."/>
            <person name="Sommer R.J."/>
        </authorList>
    </citation>
    <scope>NUCLEOTIDE SEQUENCE</scope>
    <source>
        <strain evidence="1">RS0144</strain>
    </source>
</reference>
<keyword evidence="2" id="KW-1185">Reference proteome</keyword>
<protein>
    <submittedName>
        <fullName evidence="1">Uncharacterized protein</fullName>
    </submittedName>
</protein>
<feature type="non-terminal residue" evidence="1">
    <location>
        <position position="1"/>
    </location>
</feature>
<dbReference type="EMBL" id="BTSX01000006">
    <property type="protein sequence ID" value="GMT04181.1"/>
    <property type="molecule type" value="Genomic_DNA"/>
</dbReference>
<name>A0AAV5UB98_9BILA</name>
<accession>A0AAV5UB98</accession>
<evidence type="ECO:0000313" key="2">
    <source>
        <dbReference type="Proteomes" id="UP001432027"/>
    </source>
</evidence>
<dbReference type="Proteomes" id="UP001432027">
    <property type="component" value="Unassembled WGS sequence"/>
</dbReference>
<organism evidence="1 2">
    <name type="scientific">Pristionchus entomophagus</name>
    <dbReference type="NCBI Taxonomy" id="358040"/>
    <lineage>
        <taxon>Eukaryota</taxon>
        <taxon>Metazoa</taxon>
        <taxon>Ecdysozoa</taxon>
        <taxon>Nematoda</taxon>
        <taxon>Chromadorea</taxon>
        <taxon>Rhabditida</taxon>
        <taxon>Rhabditina</taxon>
        <taxon>Diplogasteromorpha</taxon>
        <taxon>Diplogasteroidea</taxon>
        <taxon>Neodiplogasteridae</taxon>
        <taxon>Pristionchus</taxon>
    </lineage>
</organism>
<gene>
    <name evidence="1" type="ORF">PENTCL1PPCAC_26355</name>
</gene>
<sequence length="219" mass="24711">QVLPSIIASLSSESNRRVGNAKLDVLWMTINNRTKSTVCSYLDSLLPLFALLLDSSRETFLSSIGHCERRMDASMLYKVFQVIESVVNCVQELPKKVLGRSIARFSSLAVAFGKEISFKDATDMMQLLGSKMRPILDFLPFRLETKDPRVGATLGDPLRPSATRMFLGRLCGTRTAEAIKLRAESWILWPRAEIVSVDERAEIAEIRKKIDELARNYKK</sequence>
<evidence type="ECO:0000313" key="1">
    <source>
        <dbReference type="EMBL" id="GMT04181.1"/>
    </source>
</evidence>
<dbReference type="AlphaFoldDB" id="A0AAV5UB98"/>
<proteinExistence type="predicted"/>
<comment type="caution">
    <text evidence="1">The sequence shown here is derived from an EMBL/GenBank/DDBJ whole genome shotgun (WGS) entry which is preliminary data.</text>
</comment>